<reference evidence="1" key="1">
    <citation type="submission" date="2021-02" db="EMBL/GenBank/DDBJ databases">
        <authorList>
            <person name="Nowell W R."/>
        </authorList>
    </citation>
    <scope>NUCLEOTIDE SEQUENCE</scope>
    <source>
        <strain evidence="1">Ploen Becks lab</strain>
    </source>
</reference>
<keyword evidence="2" id="KW-1185">Reference proteome</keyword>
<dbReference type="InterPro" id="IPR036388">
    <property type="entry name" value="WH-like_DNA-bd_sf"/>
</dbReference>
<sequence length="114" mass="12371">MGKKKVSDNVKWQIVGLFKGGGKTQQEIAELVGVSQKCVSSITKKHESTGQVGAYGANYKNLAVDFNAKFSNVKVSKATIRRLQIKKGLVSHTVRKPLLTAKDRIKSKNGVSKG</sequence>
<accession>A0A813YGZ2</accession>
<dbReference type="OrthoDB" id="4843387at2759"/>
<dbReference type="EMBL" id="CAJNOC010001691">
    <property type="protein sequence ID" value="CAF0884169.1"/>
    <property type="molecule type" value="Genomic_DNA"/>
</dbReference>
<evidence type="ECO:0000313" key="2">
    <source>
        <dbReference type="Proteomes" id="UP000663879"/>
    </source>
</evidence>
<evidence type="ECO:0000313" key="1">
    <source>
        <dbReference type="EMBL" id="CAF0884169.1"/>
    </source>
</evidence>
<protein>
    <submittedName>
        <fullName evidence="1">Uncharacterized protein</fullName>
    </submittedName>
</protein>
<dbReference type="Gene3D" id="1.10.10.10">
    <property type="entry name" value="Winged helix-like DNA-binding domain superfamily/Winged helix DNA-binding domain"/>
    <property type="match status" value="1"/>
</dbReference>
<name>A0A813YGZ2_9BILA</name>
<dbReference type="InterPro" id="IPR009057">
    <property type="entry name" value="Homeodomain-like_sf"/>
</dbReference>
<organism evidence="1 2">
    <name type="scientific">Brachionus calyciflorus</name>
    <dbReference type="NCBI Taxonomy" id="104777"/>
    <lineage>
        <taxon>Eukaryota</taxon>
        <taxon>Metazoa</taxon>
        <taxon>Spiralia</taxon>
        <taxon>Gnathifera</taxon>
        <taxon>Rotifera</taxon>
        <taxon>Eurotatoria</taxon>
        <taxon>Monogononta</taxon>
        <taxon>Pseudotrocha</taxon>
        <taxon>Ploima</taxon>
        <taxon>Brachionidae</taxon>
        <taxon>Brachionus</taxon>
    </lineage>
</organism>
<comment type="caution">
    <text evidence="1">The sequence shown here is derived from an EMBL/GenBank/DDBJ whole genome shotgun (WGS) entry which is preliminary data.</text>
</comment>
<dbReference type="AlphaFoldDB" id="A0A813YGZ2"/>
<dbReference type="Proteomes" id="UP000663879">
    <property type="component" value="Unassembled WGS sequence"/>
</dbReference>
<dbReference type="SUPFAM" id="SSF46689">
    <property type="entry name" value="Homeodomain-like"/>
    <property type="match status" value="1"/>
</dbReference>
<proteinExistence type="predicted"/>
<gene>
    <name evidence="1" type="ORF">OXX778_LOCUS10572</name>
</gene>